<proteinExistence type="predicted"/>
<accession>A0A846TU18</accession>
<sequence length="141" mass="16354">MNKSYLGWGISLVTFLIIMFVDQTFYLGVWPSTLPVILLVTHALYFRTDVKGKRRVPYSIFVLLYLSILYVSLPDYTYNQAKEIVQEKYEIINEKEQTIPVMDPGFHPFALTSFYSFKVKSMDAEQRVMVNPDSGVIIVPR</sequence>
<feature type="transmembrane region" description="Helical" evidence="1">
    <location>
        <begin position="27"/>
        <end position="46"/>
    </location>
</feature>
<gene>
    <name evidence="2" type="ORF">GWK17_20200</name>
</gene>
<evidence type="ECO:0000313" key="2">
    <source>
        <dbReference type="EMBL" id="NKE07775.1"/>
    </source>
</evidence>
<feature type="transmembrane region" description="Helical" evidence="1">
    <location>
        <begin position="58"/>
        <end position="78"/>
    </location>
</feature>
<organism evidence="2 3">
    <name type="scientific">Mesobacillus selenatarsenatis</name>
    <dbReference type="NCBI Taxonomy" id="388741"/>
    <lineage>
        <taxon>Bacteria</taxon>
        <taxon>Bacillati</taxon>
        <taxon>Bacillota</taxon>
        <taxon>Bacilli</taxon>
        <taxon>Bacillales</taxon>
        <taxon>Bacillaceae</taxon>
        <taxon>Mesobacillus</taxon>
    </lineage>
</organism>
<protein>
    <submittedName>
        <fullName evidence="2">Uncharacterized protein</fullName>
    </submittedName>
</protein>
<keyword evidence="1" id="KW-0812">Transmembrane</keyword>
<dbReference type="AlphaFoldDB" id="A0A846TU18"/>
<feature type="transmembrane region" description="Helical" evidence="1">
    <location>
        <begin position="5"/>
        <end position="21"/>
    </location>
</feature>
<dbReference type="Proteomes" id="UP000587942">
    <property type="component" value="Unassembled WGS sequence"/>
</dbReference>
<name>A0A846TU18_9BACI</name>
<evidence type="ECO:0000313" key="3">
    <source>
        <dbReference type="Proteomes" id="UP000587942"/>
    </source>
</evidence>
<dbReference type="EMBL" id="JAAVUM010000020">
    <property type="protein sequence ID" value="NKE07775.1"/>
    <property type="molecule type" value="Genomic_DNA"/>
</dbReference>
<keyword evidence="1" id="KW-1133">Transmembrane helix</keyword>
<evidence type="ECO:0000256" key="1">
    <source>
        <dbReference type="SAM" id="Phobius"/>
    </source>
</evidence>
<comment type="caution">
    <text evidence="2">The sequence shown here is derived from an EMBL/GenBank/DDBJ whole genome shotgun (WGS) entry which is preliminary data.</text>
</comment>
<keyword evidence="1" id="KW-0472">Membrane</keyword>
<reference evidence="2 3" key="1">
    <citation type="submission" date="2020-03" db="EMBL/GenBank/DDBJ databases">
        <authorList>
            <person name="Sun Q."/>
        </authorList>
    </citation>
    <scope>NUCLEOTIDE SEQUENCE [LARGE SCALE GENOMIC DNA]</scope>
    <source>
        <strain evidence="2 3">KACC 21451</strain>
    </source>
</reference>